<feature type="non-terminal residue" evidence="1">
    <location>
        <position position="1"/>
    </location>
</feature>
<proteinExistence type="predicted"/>
<dbReference type="EMBL" id="WNUI01000827">
    <property type="protein sequence ID" value="MDZ4910853.1"/>
    <property type="molecule type" value="Genomic_DNA"/>
</dbReference>
<evidence type="ECO:0000313" key="1">
    <source>
        <dbReference type="EMBL" id="MDZ4910853.1"/>
    </source>
</evidence>
<reference evidence="1" key="1">
    <citation type="submission" date="2019-11" db="EMBL/GenBank/DDBJ databases">
        <title>Characterization of Clostridium perfringens isolates from swine manure treated agricultural soils.</title>
        <authorList>
            <person name="Wushke S.T."/>
        </authorList>
    </citation>
    <scope>NUCLEOTIDE SEQUENCE</scope>
    <source>
        <strain evidence="1">X94</strain>
    </source>
</reference>
<comment type="caution">
    <text evidence="1">The sequence shown here is derived from an EMBL/GenBank/DDBJ whole genome shotgun (WGS) entry which is preliminary data.</text>
</comment>
<sequence length="122" mass="14409">YKTFEYYLEKIQTELDLQEENDEGEEIDSNENVAVEFDIEKTHDSWDESDEIDEKTLKEFTEKIADNSQKGSIPNYLEGMIKSLKSSKGELPWNLYLKKLMGTVEANKKKTITRRNRRQPNR</sequence>
<organism evidence="1 2">
    <name type="scientific">Clostridium perfringens</name>
    <dbReference type="NCBI Taxonomy" id="1502"/>
    <lineage>
        <taxon>Bacteria</taxon>
        <taxon>Bacillati</taxon>
        <taxon>Bacillota</taxon>
        <taxon>Clostridia</taxon>
        <taxon>Eubacteriales</taxon>
        <taxon>Clostridiaceae</taxon>
        <taxon>Clostridium</taxon>
    </lineage>
</organism>
<name>A0AAW9HZV8_CLOPF</name>
<evidence type="ECO:0000313" key="2">
    <source>
        <dbReference type="Proteomes" id="UP001288778"/>
    </source>
</evidence>
<feature type="non-terminal residue" evidence="1">
    <location>
        <position position="122"/>
    </location>
</feature>
<dbReference type="AlphaFoldDB" id="A0AAW9HZV8"/>
<dbReference type="Proteomes" id="UP001288778">
    <property type="component" value="Unassembled WGS sequence"/>
</dbReference>
<protein>
    <submittedName>
        <fullName evidence="1">Uncharacterized protein</fullName>
    </submittedName>
</protein>
<accession>A0AAW9HZV8</accession>
<gene>
    <name evidence="1" type="ORF">GNF68_17990</name>
</gene>